<dbReference type="GO" id="GO:0009897">
    <property type="term" value="C:external side of plasma membrane"/>
    <property type="evidence" value="ECO:0007669"/>
    <property type="project" value="TreeGrafter"/>
</dbReference>
<feature type="domain" description="Ig-like" evidence="5">
    <location>
        <begin position="24"/>
        <end position="105"/>
    </location>
</feature>
<feature type="chain" id="PRO_5042030797" description="Ig-like domain-containing protein" evidence="4">
    <location>
        <begin position="21"/>
        <end position="254"/>
    </location>
</feature>
<evidence type="ECO:0000256" key="3">
    <source>
        <dbReference type="SAM" id="Phobius"/>
    </source>
</evidence>
<dbReference type="PROSITE" id="PS50835">
    <property type="entry name" value="IG_LIKE"/>
    <property type="match status" value="1"/>
</dbReference>
<evidence type="ECO:0000313" key="7">
    <source>
        <dbReference type="Proteomes" id="UP001221898"/>
    </source>
</evidence>
<dbReference type="Pfam" id="PF13927">
    <property type="entry name" value="Ig_3"/>
    <property type="match status" value="1"/>
</dbReference>
<proteinExistence type="predicted"/>
<evidence type="ECO:0000313" key="6">
    <source>
        <dbReference type="EMBL" id="KAJ8414771.1"/>
    </source>
</evidence>
<name>A0AAD7T743_9TELE</name>
<keyword evidence="7" id="KW-1185">Reference proteome</keyword>
<dbReference type="SMART" id="SM00409">
    <property type="entry name" value="IG"/>
    <property type="match status" value="1"/>
</dbReference>
<dbReference type="Proteomes" id="UP001221898">
    <property type="component" value="Unassembled WGS sequence"/>
</dbReference>
<dbReference type="AlphaFoldDB" id="A0AAD7T743"/>
<dbReference type="GO" id="GO:0019815">
    <property type="term" value="C:B cell receptor complex"/>
    <property type="evidence" value="ECO:0007669"/>
    <property type="project" value="TreeGrafter"/>
</dbReference>
<dbReference type="Gene3D" id="2.60.40.10">
    <property type="entry name" value="Immunoglobulins"/>
    <property type="match status" value="1"/>
</dbReference>
<evidence type="ECO:0000256" key="4">
    <source>
        <dbReference type="SAM" id="SignalP"/>
    </source>
</evidence>
<feature type="region of interest" description="Disordered" evidence="2">
    <location>
        <begin position="193"/>
        <end position="221"/>
    </location>
</feature>
<dbReference type="GO" id="GO:0050853">
    <property type="term" value="P:B cell receptor signaling pathway"/>
    <property type="evidence" value="ECO:0007669"/>
    <property type="project" value="TreeGrafter"/>
</dbReference>
<feature type="compositionally biased region" description="Basic and acidic residues" evidence="2">
    <location>
        <begin position="193"/>
        <end position="202"/>
    </location>
</feature>
<feature type="transmembrane region" description="Helical" evidence="3">
    <location>
        <begin position="140"/>
        <end position="160"/>
    </location>
</feature>
<comment type="caution">
    <text evidence="6">The sequence shown here is derived from an EMBL/GenBank/DDBJ whole genome shotgun (WGS) entry which is preliminary data.</text>
</comment>
<gene>
    <name evidence="6" type="ORF">AAFF_G00022940</name>
</gene>
<keyword evidence="3" id="KW-0472">Membrane</keyword>
<accession>A0AAD7T743</accession>
<dbReference type="SUPFAM" id="SSF48726">
    <property type="entry name" value="Immunoglobulin"/>
    <property type="match status" value="1"/>
</dbReference>
<keyword evidence="4" id="KW-0732">Signal</keyword>
<feature type="signal peptide" evidence="4">
    <location>
        <begin position="1"/>
        <end position="20"/>
    </location>
</feature>
<dbReference type="InterPro" id="IPR007110">
    <property type="entry name" value="Ig-like_dom"/>
</dbReference>
<keyword evidence="3" id="KW-1133">Transmembrane helix</keyword>
<evidence type="ECO:0000259" key="5">
    <source>
        <dbReference type="PROSITE" id="PS50835"/>
    </source>
</evidence>
<protein>
    <recommendedName>
        <fullName evidence="5">Ig-like domain-containing protein</fullName>
    </recommendedName>
</protein>
<keyword evidence="1" id="KW-0393">Immunoglobulin domain</keyword>
<sequence>MILHMHVLTLFQVMCLSALGYRCPNLEVRQMPESVHVEEGADVHLNCIVAHNVNDTILATVEWFTNSSKLEYARYNITGKQNVTVVLSLLSVSRNQSGKYSCNVSLLMPCFIKSSGNGTILTVEVLKSPGTVAELSSFTIMWTSLLAVVFLVGTSCVIYCKRKGNNITATTGGETDCPIPVPQEVLYTKLNIKDSNDHDRGNNRQTQNGNEPQVGKKTLNSGCLRPTVEENVLYSTLKPAPPDLEDNQLIINVQ</sequence>
<keyword evidence="3" id="KW-0812">Transmembrane</keyword>
<dbReference type="PANTHER" id="PTHR14334">
    <property type="entry name" value="B-CELL ANTIGEN RECEPTOR COMPLEX-ASSOCIATED PROTEIN"/>
    <property type="match status" value="1"/>
</dbReference>
<dbReference type="InterPro" id="IPR003599">
    <property type="entry name" value="Ig_sub"/>
</dbReference>
<dbReference type="EMBL" id="JAINUG010000011">
    <property type="protein sequence ID" value="KAJ8414771.1"/>
    <property type="molecule type" value="Genomic_DNA"/>
</dbReference>
<dbReference type="GO" id="GO:0030183">
    <property type="term" value="P:B cell differentiation"/>
    <property type="evidence" value="ECO:0007669"/>
    <property type="project" value="TreeGrafter"/>
</dbReference>
<dbReference type="InterPro" id="IPR036179">
    <property type="entry name" value="Ig-like_dom_sf"/>
</dbReference>
<evidence type="ECO:0000256" key="1">
    <source>
        <dbReference type="ARBA" id="ARBA00023319"/>
    </source>
</evidence>
<organism evidence="6 7">
    <name type="scientific">Aldrovandia affinis</name>
    <dbReference type="NCBI Taxonomy" id="143900"/>
    <lineage>
        <taxon>Eukaryota</taxon>
        <taxon>Metazoa</taxon>
        <taxon>Chordata</taxon>
        <taxon>Craniata</taxon>
        <taxon>Vertebrata</taxon>
        <taxon>Euteleostomi</taxon>
        <taxon>Actinopterygii</taxon>
        <taxon>Neopterygii</taxon>
        <taxon>Teleostei</taxon>
        <taxon>Notacanthiformes</taxon>
        <taxon>Halosauridae</taxon>
        <taxon>Aldrovandia</taxon>
    </lineage>
</organism>
<evidence type="ECO:0000256" key="2">
    <source>
        <dbReference type="SAM" id="MobiDB-lite"/>
    </source>
</evidence>
<reference evidence="6" key="1">
    <citation type="journal article" date="2023" name="Science">
        <title>Genome structures resolve the early diversification of teleost fishes.</title>
        <authorList>
            <person name="Parey E."/>
            <person name="Louis A."/>
            <person name="Montfort J."/>
            <person name="Bouchez O."/>
            <person name="Roques C."/>
            <person name="Iampietro C."/>
            <person name="Lluch J."/>
            <person name="Castinel A."/>
            <person name="Donnadieu C."/>
            <person name="Desvignes T."/>
            <person name="Floi Bucao C."/>
            <person name="Jouanno E."/>
            <person name="Wen M."/>
            <person name="Mejri S."/>
            <person name="Dirks R."/>
            <person name="Jansen H."/>
            <person name="Henkel C."/>
            <person name="Chen W.J."/>
            <person name="Zahm M."/>
            <person name="Cabau C."/>
            <person name="Klopp C."/>
            <person name="Thompson A.W."/>
            <person name="Robinson-Rechavi M."/>
            <person name="Braasch I."/>
            <person name="Lecointre G."/>
            <person name="Bobe J."/>
            <person name="Postlethwait J.H."/>
            <person name="Berthelot C."/>
            <person name="Roest Crollius H."/>
            <person name="Guiguen Y."/>
        </authorList>
    </citation>
    <scope>NUCLEOTIDE SEQUENCE</scope>
    <source>
        <strain evidence="6">NC1722</strain>
    </source>
</reference>
<dbReference type="InterPro" id="IPR013783">
    <property type="entry name" value="Ig-like_fold"/>
</dbReference>